<feature type="compositionally biased region" description="Basic and acidic residues" evidence="1">
    <location>
        <begin position="174"/>
        <end position="199"/>
    </location>
</feature>
<evidence type="ECO:0000256" key="1">
    <source>
        <dbReference type="SAM" id="MobiDB-lite"/>
    </source>
</evidence>
<protein>
    <submittedName>
        <fullName evidence="2">Uncharacterized protein</fullName>
    </submittedName>
</protein>
<feature type="compositionally biased region" description="Basic residues" evidence="1">
    <location>
        <begin position="224"/>
        <end position="242"/>
    </location>
</feature>
<reference evidence="2 3" key="1">
    <citation type="journal article" date="2017" name="Curr. Biol.">
        <title>Genome architecture and evolution of a unichromosomal asexual nematode.</title>
        <authorList>
            <person name="Fradin H."/>
            <person name="Zegar C."/>
            <person name="Gutwein M."/>
            <person name="Lucas J."/>
            <person name="Kovtun M."/>
            <person name="Corcoran D."/>
            <person name="Baugh L.R."/>
            <person name="Kiontke K."/>
            <person name="Gunsalus K."/>
            <person name="Fitch D.H."/>
            <person name="Piano F."/>
        </authorList>
    </citation>
    <scope>NUCLEOTIDE SEQUENCE [LARGE SCALE GENOMIC DNA]</scope>
    <source>
        <strain evidence="2">PF1309</strain>
    </source>
</reference>
<dbReference type="EMBL" id="LIAE01006108">
    <property type="protein sequence ID" value="PAV92634.1"/>
    <property type="molecule type" value="Genomic_DNA"/>
</dbReference>
<sequence length="250" mass="26131">MTVIRSDRLAIAPRIVEAGQAVAIRAVAHAGGQIEVAGQRIGAADVDGIARRFLRQLRRSVERTIGDRHHAAAGAAGAIGERDIGRFAAAGHGAEIDVVDAPGDRKALPAHRCTEVVGDRLDADGRCRCGGAGGIGECDAVRADADRDGHRALVLPGLCRGEAEVHAVEAAARDRRGESRVCRGRGEGSGEARCGRRDATGGLGAFGGAECGRDGDAGSDQRSRHQHSHRTPTGTLRKHKQSPRLPLQRA</sequence>
<feature type="compositionally biased region" description="Gly residues" evidence="1">
    <location>
        <begin position="201"/>
        <end position="210"/>
    </location>
</feature>
<keyword evidence="3" id="KW-1185">Reference proteome</keyword>
<proteinExistence type="predicted"/>
<evidence type="ECO:0000313" key="3">
    <source>
        <dbReference type="Proteomes" id="UP000218231"/>
    </source>
</evidence>
<feature type="region of interest" description="Disordered" evidence="1">
    <location>
        <begin position="174"/>
        <end position="250"/>
    </location>
</feature>
<dbReference type="Proteomes" id="UP000218231">
    <property type="component" value="Unassembled WGS sequence"/>
</dbReference>
<feature type="compositionally biased region" description="Basic and acidic residues" evidence="1">
    <location>
        <begin position="211"/>
        <end position="223"/>
    </location>
</feature>
<organism evidence="2 3">
    <name type="scientific">Diploscapter pachys</name>
    <dbReference type="NCBI Taxonomy" id="2018661"/>
    <lineage>
        <taxon>Eukaryota</taxon>
        <taxon>Metazoa</taxon>
        <taxon>Ecdysozoa</taxon>
        <taxon>Nematoda</taxon>
        <taxon>Chromadorea</taxon>
        <taxon>Rhabditida</taxon>
        <taxon>Rhabditina</taxon>
        <taxon>Rhabditomorpha</taxon>
        <taxon>Rhabditoidea</taxon>
        <taxon>Rhabditidae</taxon>
        <taxon>Diploscapter</taxon>
    </lineage>
</organism>
<evidence type="ECO:0000313" key="2">
    <source>
        <dbReference type="EMBL" id="PAV92634.1"/>
    </source>
</evidence>
<gene>
    <name evidence="2" type="ORF">WR25_23792</name>
</gene>
<comment type="caution">
    <text evidence="2">The sequence shown here is derived from an EMBL/GenBank/DDBJ whole genome shotgun (WGS) entry which is preliminary data.</text>
</comment>
<name>A0A2A2M2C9_9BILA</name>
<accession>A0A2A2M2C9</accession>
<dbReference type="AlphaFoldDB" id="A0A2A2M2C9"/>